<organism evidence="1 2">
    <name type="scientific">Forsythia ovata</name>
    <dbReference type="NCBI Taxonomy" id="205694"/>
    <lineage>
        <taxon>Eukaryota</taxon>
        <taxon>Viridiplantae</taxon>
        <taxon>Streptophyta</taxon>
        <taxon>Embryophyta</taxon>
        <taxon>Tracheophyta</taxon>
        <taxon>Spermatophyta</taxon>
        <taxon>Magnoliopsida</taxon>
        <taxon>eudicotyledons</taxon>
        <taxon>Gunneridae</taxon>
        <taxon>Pentapetalae</taxon>
        <taxon>asterids</taxon>
        <taxon>lamiids</taxon>
        <taxon>Lamiales</taxon>
        <taxon>Oleaceae</taxon>
        <taxon>Forsythieae</taxon>
        <taxon>Forsythia</taxon>
    </lineage>
</organism>
<protein>
    <submittedName>
        <fullName evidence="1">Uncharacterized protein</fullName>
    </submittedName>
</protein>
<proteinExistence type="predicted"/>
<sequence>MWVAYDSSDVFDSDAGEYEEAVVDENLNIANYVEVVAEKEIIVSVNGAAEGIFHWKHDSICDPNTHRLERDFELVTRYGFTTGIRLASCGFTVSTQNALVHQQSCKSCNDDRRKFFYA</sequence>
<gene>
    <name evidence="1" type="ORF">Fot_23016</name>
</gene>
<evidence type="ECO:0000313" key="2">
    <source>
        <dbReference type="Proteomes" id="UP001604277"/>
    </source>
</evidence>
<dbReference type="EMBL" id="JBFOLJ010000006">
    <property type="protein sequence ID" value="KAL2530415.1"/>
    <property type="molecule type" value="Genomic_DNA"/>
</dbReference>
<keyword evidence="2" id="KW-1185">Reference proteome</keyword>
<dbReference type="Proteomes" id="UP001604277">
    <property type="component" value="Unassembled WGS sequence"/>
</dbReference>
<evidence type="ECO:0000313" key="1">
    <source>
        <dbReference type="EMBL" id="KAL2530415.1"/>
    </source>
</evidence>
<accession>A0ABD1UZC0</accession>
<comment type="caution">
    <text evidence="1">The sequence shown here is derived from an EMBL/GenBank/DDBJ whole genome shotgun (WGS) entry which is preliminary data.</text>
</comment>
<dbReference type="AlphaFoldDB" id="A0ABD1UZC0"/>
<name>A0ABD1UZC0_9LAMI</name>
<reference evidence="2" key="1">
    <citation type="submission" date="2024-07" db="EMBL/GenBank/DDBJ databases">
        <title>Two chromosome-level genome assemblies of Korean endemic species Abeliophyllum distichum and Forsythia ovata (Oleaceae).</title>
        <authorList>
            <person name="Jang H."/>
        </authorList>
    </citation>
    <scope>NUCLEOTIDE SEQUENCE [LARGE SCALE GENOMIC DNA]</scope>
</reference>